<dbReference type="EMBL" id="JARO02008407">
    <property type="protein sequence ID" value="KPP62761.1"/>
    <property type="molecule type" value="Genomic_DNA"/>
</dbReference>
<proteinExistence type="predicted"/>
<protein>
    <submittedName>
        <fullName evidence="1">Uncharacterized protein</fullName>
    </submittedName>
</protein>
<sequence length="207" mass="23970">MVTIINGNGFRFNKGLEQPKENGNCNGSNLDFFDEVCKQSFETIPALVEKYRGMEVDLESPKGFAVRITDLDGTVYWGRNWMLKMWSELYLPEPEEMVVIGAIDNFPSLAEGLQLIVLLDRQGRVYFYENEELHRVQDSVGGFFDKGAVWPPIETHYYGQYTAPETEEEYLQILEETGIPRIDDETKEFVQSKNREMTELLDFLKDL</sequence>
<reference evidence="1 2" key="1">
    <citation type="submission" date="2015-08" db="EMBL/GenBank/DDBJ databases">
        <title>The genome of the Asian arowana (Scleropages formosus).</title>
        <authorList>
            <person name="Tan M.H."/>
            <person name="Gan H.M."/>
            <person name="Croft L.J."/>
            <person name="Austin C.M."/>
        </authorList>
    </citation>
    <scope>NUCLEOTIDE SEQUENCE [LARGE SCALE GENOMIC DNA]</scope>
    <source>
        <strain evidence="1">Aro1</strain>
    </source>
</reference>
<gene>
    <name evidence="1" type="ORF">Z043_119034</name>
</gene>
<dbReference type="Pfam" id="PF02393">
    <property type="entry name" value="US22"/>
    <property type="match status" value="1"/>
</dbReference>
<organism evidence="1 2">
    <name type="scientific">Scleropages formosus</name>
    <name type="common">Asian bonytongue</name>
    <name type="synonym">Osteoglossum formosum</name>
    <dbReference type="NCBI Taxonomy" id="113540"/>
    <lineage>
        <taxon>Eukaryota</taxon>
        <taxon>Metazoa</taxon>
        <taxon>Chordata</taxon>
        <taxon>Craniata</taxon>
        <taxon>Vertebrata</taxon>
        <taxon>Euteleostomi</taxon>
        <taxon>Actinopterygii</taxon>
        <taxon>Neopterygii</taxon>
        <taxon>Teleostei</taxon>
        <taxon>Osteoglossocephala</taxon>
        <taxon>Osteoglossomorpha</taxon>
        <taxon>Osteoglossiformes</taxon>
        <taxon>Osteoglossidae</taxon>
        <taxon>Scleropages</taxon>
    </lineage>
</organism>
<name>A0A0N8JX51_SCLFO</name>
<evidence type="ECO:0000313" key="2">
    <source>
        <dbReference type="Proteomes" id="UP000034805"/>
    </source>
</evidence>
<dbReference type="AlphaFoldDB" id="A0A0N8JX51"/>
<evidence type="ECO:0000313" key="1">
    <source>
        <dbReference type="EMBL" id="KPP62761.1"/>
    </source>
</evidence>
<accession>A0A0N8JX51</accession>
<dbReference type="Proteomes" id="UP000034805">
    <property type="component" value="Unassembled WGS sequence"/>
</dbReference>
<comment type="caution">
    <text evidence="1">The sequence shown here is derived from an EMBL/GenBank/DDBJ whole genome shotgun (WGS) entry which is preliminary data.</text>
</comment>
<dbReference type="InterPro" id="IPR003360">
    <property type="entry name" value="US22-like"/>
</dbReference>